<dbReference type="EMBL" id="CP134050">
    <property type="protein sequence ID" value="WNC14139.1"/>
    <property type="molecule type" value="Genomic_DNA"/>
</dbReference>
<proteinExistence type="predicted"/>
<accession>A0ABY9T215</accession>
<name>A0ABY9T215_BREBE</name>
<feature type="region of interest" description="Disordered" evidence="1">
    <location>
        <begin position="107"/>
        <end position="126"/>
    </location>
</feature>
<dbReference type="RefSeq" id="WP_310766083.1">
    <property type="nucleotide sequence ID" value="NZ_CP134050.1"/>
</dbReference>
<sequence>MQNRQQHELAFAHQQHAQMHRYHAEAHQQQAMFHHQQATFHQNQAQSFSNGQMYANQSAYNEKTTAFNNQVSPAALVYQGHISPEAIQSLNQFQNPYPMGNTSMAVGPQTAHTTDNQNAWQRGTKF</sequence>
<evidence type="ECO:0008006" key="4">
    <source>
        <dbReference type="Google" id="ProtNLM"/>
    </source>
</evidence>
<reference evidence="2 3" key="1">
    <citation type="submission" date="2023-09" db="EMBL/GenBank/DDBJ databases">
        <title>Complete Genome and Methylome dissection of Bacillus brevis NEB573 original source of BbsI restriction endonuclease.</title>
        <authorList>
            <person name="Fomenkov A."/>
            <person name="Roberts R.D."/>
        </authorList>
    </citation>
    <scope>NUCLEOTIDE SEQUENCE [LARGE SCALE GENOMIC DNA]</scope>
    <source>
        <strain evidence="2 3">NEB573</strain>
    </source>
</reference>
<evidence type="ECO:0000313" key="2">
    <source>
        <dbReference type="EMBL" id="WNC14139.1"/>
    </source>
</evidence>
<evidence type="ECO:0000256" key="1">
    <source>
        <dbReference type="SAM" id="MobiDB-lite"/>
    </source>
</evidence>
<keyword evidence="3" id="KW-1185">Reference proteome</keyword>
<evidence type="ECO:0000313" key="3">
    <source>
        <dbReference type="Proteomes" id="UP001256827"/>
    </source>
</evidence>
<protein>
    <recommendedName>
        <fullName evidence="4">Spore coat protein</fullName>
    </recommendedName>
</protein>
<gene>
    <name evidence="2" type="ORF">RGB73_26230</name>
</gene>
<organism evidence="2 3">
    <name type="scientific">Brevibacillus brevis</name>
    <name type="common">Bacillus brevis</name>
    <dbReference type="NCBI Taxonomy" id="1393"/>
    <lineage>
        <taxon>Bacteria</taxon>
        <taxon>Bacillati</taxon>
        <taxon>Bacillota</taxon>
        <taxon>Bacilli</taxon>
        <taxon>Bacillales</taxon>
        <taxon>Paenibacillaceae</taxon>
        <taxon>Brevibacillus</taxon>
    </lineage>
</organism>
<dbReference type="Proteomes" id="UP001256827">
    <property type="component" value="Chromosome"/>
</dbReference>